<comment type="caution">
    <text evidence="1">The sequence shown here is derived from an EMBL/GenBank/DDBJ whole genome shotgun (WGS) entry which is preliminary data.</text>
</comment>
<organism evidence="1 2">
    <name type="scientific">Mycena rosella</name>
    <name type="common">Pink bonnet</name>
    <name type="synonym">Agaricus rosellus</name>
    <dbReference type="NCBI Taxonomy" id="1033263"/>
    <lineage>
        <taxon>Eukaryota</taxon>
        <taxon>Fungi</taxon>
        <taxon>Dikarya</taxon>
        <taxon>Basidiomycota</taxon>
        <taxon>Agaricomycotina</taxon>
        <taxon>Agaricomycetes</taxon>
        <taxon>Agaricomycetidae</taxon>
        <taxon>Agaricales</taxon>
        <taxon>Marasmiineae</taxon>
        <taxon>Mycenaceae</taxon>
        <taxon>Mycena</taxon>
    </lineage>
</organism>
<keyword evidence="2" id="KW-1185">Reference proteome</keyword>
<protein>
    <submittedName>
        <fullName evidence="1">Uncharacterized protein</fullName>
    </submittedName>
</protein>
<evidence type="ECO:0000313" key="2">
    <source>
        <dbReference type="Proteomes" id="UP001221757"/>
    </source>
</evidence>
<gene>
    <name evidence="1" type="ORF">B0H17DRAFT_1210693</name>
</gene>
<reference evidence="1" key="1">
    <citation type="submission" date="2023-03" db="EMBL/GenBank/DDBJ databases">
        <title>Massive genome expansion in bonnet fungi (Mycena s.s.) driven by repeated elements and novel gene families across ecological guilds.</title>
        <authorList>
            <consortium name="Lawrence Berkeley National Laboratory"/>
            <person name="Harder C.B."/>
            <person name="Miyauchi S."/>
            <person name="Viragh M."/>
            <person name="Kuo A."/>
            <person name="Thoen E."/>
            <person name="Andreopoulos B."/>
            <person name="Lu D."/>
            <person name="Skrede I."/>
            <person name="Drula E."/>
            <person name="Henrissat B."/>
            <person name="Morin E."/>
            <person name="Kohler A."/>
            <person name="Barry K."/>
            <person name="LaButti K."/>
            <person name="Morin E."/>
            <person name="Salamov A."/>
            <person name="Lipzen A."/>
            <person name="Mereny Z."/>
            <person name="Hegedus B."/>
            <person name="Baldrian P."/>
            <person name="Stursova M."/>
            <person name="Weitz H."/>
            <person name="Taylor A."/>
            <person name="Grigoriev I.V."/>
            <person name="Nagy L.G."/>
            <person name="Martin F."/>
            <person name="Kauserud H."/>
        </authorList>
    </citation>
    <scope>NUCLEOTIDE SEQUENCE</scope>
    <source>
        <strain evidence="1">CBHHK067</strain>
    </source>
</reference>
<accession>A0AAD7G4T2</accession>
<sequence length="177" mass="19763">MFAQELMDMILDNVKASADSTDTLKSFSLVAHRFLAPCQRHLFRALTAERWSIEELSWTLEDAPHLASYVLDFSIDFNIGERGSRLGVQDTDMHVALVSLFTVLCNVERLSFSSWSAWTTDSLAVEVKSALIGFLALPSLRSLSFVNGEYLNHGPRRDSGIPSSLIIHALSSYKESH</sequence>
<dbReference type="EMBL" id="JARKIE010000210">
    <property type="protein sequence ID" value="KAJ7666373.1"/>
    <property type="molecule type" value="Genomic_DNA"/>
</dbReference>
<dbReference type="AlphaFoldDB" id="A0AAD7G4T2"/>
<name>A0AAD7G4T2_MYCRO</name>
<proteinExistence type="predicted"/>
<dbReference type="Proteomes" id="UP001221757">
    <property type="component" value="Unassembled WGS sequence"/>
</dbReference>
<evidence type="ECO:0000313" key="1">
    <source>
        <dbReference type="EMBL" id="KAJ7666373.1"/>
    </source>
</evidence>